<proteinExistence type="predicted"/>
<name>A0AAD3SDA8_NEPGR</name>
<protein>
    <submittedName>
        <fullName evidence="5">Uncharacterized protein</fullName>
    </submittedName>
</protein>
<dbReference type="GO" id="GO:0015171">
    <property type="term" value="F:amino acid transmembrane transporter activity"/>
    <property type="evidence" value="ECO:0007669"/>
    <property type="project" value="TreeGrafter"/>
</dbReference>
<gene>
    <name evidence="5" type="ORF">Nepgr_010392</name>
</gene>
<keyword evidence="3" id="KW-1133">Transmembrane helix</keyword>
<dbReference type="GO" id="GO:0009707">
    <property type="term" value="C:chloroplast outer membrane"/>
    <property type="evidence" value="ECO:0007669"/>
    <property type="project" value="TreeGrafter"/>
</dbReference>
<evidence type="ECO:0000256" key="3">
    <source>
        <dbReference type="ARBA" id="ARBA00022989"/>
    </source>
</evidence>
<evidence type="ECO:0000313" key="6">
    <source>
        <dbReference type="Proteomes" id="UP001279734"/>
    </source>
</evidence>
<dbReference type="Pfam" id="PF02466">
    <property type="entry name" value="Tim17"/>
    <property type="match status" value="1"/>
</dbReference>
<evidence type="ECO:0000313" key="5">
    <source>
        <dbReference type="EMBL" id="GMH08552.1"/>
    </source>
</evidence>
<comment type="subcellular location">
    <subcellularLocation>
        <location evidence="1">Membrane</location>
        <topology evidence="1">Multi-pass membrane protein</topology>
    </subcellularLocation>
</comment>
<organism evidence="5 6">
    <name type="scientific">Nepenthes gracilis</name>
    <name type="common">Slender pitcher plant</name>
    <dbReference type="NCBI Taxonomy" id="150966"/>
    <lineage>
        <taxon>Eukaryota</taxon>
        <taxon>Viridiplantae</taxon>
        <taxon>Streptophyta</taxon>
        <taxon>Embryophyta</taxon>
        <taxon>Tracheophyta</taxon>
        <taxon>Spermatophyta</taxon>
        <taxon>Magnoliopsida</taxon>
        <taxon>eudicotyledons</taxon>
        <taxon>Gunneridae</taxon>
        <taxon>Pentapetalae</taxon>
        <taxon>Caryophyllales</taxon>
        <taxon>Nepenthaceae</taxon>
        <taxon>Nepenthes</taxon>
    </lineage>
</organism>
<keyword evidence="2" id="KW-0812">Transmembrane</keyword>
<accession>A0AAD3SDA8</accession>
<keyword evidence="6" id="KW-1185">Reference proteome</keyword>
<reference evidence="5" key="1">
    <citation type="submission" date="2023-05" db="EMBL/GenBank/DDBJ databases">
        <title>Nepenthes gracilis genome sequencing.</title>
        <authorList>
            <person name="Fukushima K."/>
        </authorList>
    </citation>
    <scope>NUCLEOTIDE SEQUENCE</scope>
    <source>
        <strain evidence="5">SING2019-196</strain>
    </source>
</reference>
<dbReference type="Proteomes" id="UP001279734">
    <property type="component" value="Unassembled WGS sequence"/>
</dbReference>
<dbReference type="PANTHER" id="PTHR15371:SF1">
    <property type="entry name" value="OUTER ENVELOPE PORE PROTEIN 16-2, CHLOROPLASTIC"/>
    <property type="match status" value="1"/>
</dbReference>
<dbReference type="PANTHER" id="PTHR15371">
    <property type="entry name" value="TIM23"/>
    <property type="match status" value="1"/>
</dbReference>
<dbReference type="EMBL" id="BSYO01000008">
    <property type="protein sequence ID" value="GMH08552.1"/>
    <property type="molecule type" value="Genomic_DNA"/>
</dbReference>
<dbReference type="AlphaFoldDB" id="A0AAD3SDA8"/>
<evidence type="ECO:0000256" key="4">
    <source>
        <dbReference type="ARBA" id="ARBA00023136"/>
    </source>
</evidence>
<sequence length="175" mass="18476">MSSSHSETRSLLDEMRNFNKGSVFDLGHPLLNRIAESFVKAAAIGAVQAVCREAYFTAVEGAGIDSGRAEVDGARRDSFSKLRGETNRKSVEALVKGTGKESLQWGFAVGMYSGLTYGLKEARGAHDWKNSAIAGALTGMALAFTSEDVSHEQVVQSAITGAAISTAANLLTGIF</sequence>
<keyword evidence="4" id="KW-0472">Membrane</keyword>
<evidence type="ECO:0000256" key="1">
    <source>
        <dbReference type="ARBA" id="ARBA00004141"/>
    </source>
</evidence>
<dbReference type="InterPro" id="IPR045238">
    <property type="entry name" value="Tim23-like"/>
</dbReference>
<comment type="caution">
    <text evidence="5">The sequence shown here is derived from an EMBL/GenBank/DDBJ whole genome shotgun (WGS) entry which is preliminary data.</text>
</comment>
<evidence type="ECO:0000256" key="2">
    <source>
        <dbReference type="ARBA" id="ARBA00022692"/>
    </source>
</evidence>